<dbReference type="InterPro" id="IPR032466">
    <property type="entry name" value="Metal_Hydrolase"/>
</dbReference>
<dbReference type="Gene3D" id="2.60.120.260">
    <property type="entry name" value="Galactose-binding domain-like"/>
    <property type="match status" value="1"/>
</dbReference>
<dbReference type="Gene3D" id="3.10.450.50">
    <property type="match status" value="1"/>
</dbReference>
<feature type="domain" description="SnoaL-like" evidence="3">
    <location>
        <begin position="647"/>
        <end position="744"/>
    </location>
</feature>
<dbReference type="PANTHER" id="PTHR43135">
    <property type="entry name" value="ALPHA-D-RIBOSE 1-METHYLPHOSPHONATE 5-TRIPHOSPHATE DIPHOSPHATASE"/>
    <property type="match status" value="1"/>
</dbReference>
<dbReference type="InterPro" id="IPR032710">
    <property type="entry name" value="NTF2-like_dom_sf"/>
</dbReference>
<organism evidence="4 5">
    <name type="scientific">Kordia periserrulae</name>
    <dbReference type="NCBI Taxonomy" id="701523"/>
    <lineage>
        <taxon>Bacteria</taxon>
        <taxon>Pseudomonadati</taxon>
        <taxon>Bacteroidota</taxon>
        <taxon>Flavobacteriia</taxon>
        <taxon>Flavobacteriales</taxon>
        <taxon>Flavobacteriaceae</taxon>
        <taxon>Kordia</taxon>
    </lineage>
</organism>
<dbReference type="SUPFAM" id="SSF54427">
    <property type="entry name" value="NTF2-like"/>
    <property type="match status" value="1"/>
</dbReference>
<comment type="caution">
    <text evidence="4">The sequence shown here is derived from an EMBL/GenBank/DDBJ whole genome shotgun (WGS) entry which is preliminary data.</text>
</comment>
<dbReference type="PANTHER" id="PTHR43135:SF3">
    <property type="entry name" value="ALPHA-D-RIBOSE 1-METHYLPHOSPHONATE 5-TRIPHOSPHATE DIPHOSPHATASE"/>
    <property type="match status" value="1"/>
</dbReference>
<dbReference type="InterPro" id="IPR037401">
    <property type="entry name" value="SnoaL-like"/>
</dbReference>
<dbReference type="Pfam" id="PF12680">
    <property type="entry name" value="SnoaL_2"/>
    <property type="match status" value="1"/>
</dbReference>
<evidence type="ECO:0000259" key="3">
    <source>
        <dbReference type="Pfam" id="PF12680"/>
    </source>
</evidence>
<dbReference type="Proteomes" id="UP000244090">
    <property type="component" value="Unassembled WGS sequence"/>
</dbReference>
<dbReference type="EMBL" id="QBKT01000005">
    <property type="protein sequence ID" value="PTX60861.1"/>
    <property type="molecule type" value="Genomic_DNA"/>
</dbReference>
<evidence type="ECO:0000256" key="1">
    <source>
        <dbReference type="SAM" id="SignalP"/>
    </source>
</evidence>
<accession>A0A2T6BXQ3</accession>
<dbReference type="SUPFAM" id="SSF51556">
    <property type="entry name" value="Metallo-dependent hydrolases"/>
    <property type="match status" value="1"/>
</dbReference>
<dbReference type="InterPro" id="IPR051781">
    <property type="entry name" value="Metallo-dep_Hydrolase"/>
</dbReference>
<dbReference type="GO" id="GO:0016810">
    <property type="term" value="F:hydrolase activity, acting on carbon-nitrogen (but not peptide) bonds"/>
    <property type="evidence" value="ECO:0007669"/>
    <property type="project" value="InterPro"/>
</dbReference>
<dbReference type="RefSeq" id="WP_108114995.1">
    <property type="nucleotide sequence ID" value="NZ_QBKT01000005.1"/>
</dbReference>
<dbReference type="InterPro" id="IPR011059">
    <property type="entry name" value="Metal-dep_hydrolase_composite"/>
</dbReference>
<evidence type="ECO:0000259" key="2">
    <source>
        <dbReference type="Pfam" id="PF01979"/>
    </source>
</evidence>
<keyword evidence="1" id="KW-0732">Signal</keyword>
<protein>
    <submittedName>
        <fullName evidence="4">Imidazolonepropionase-like amidohydrolase</fullName>
    </submittedName>
</protein>
<gene>
    <name evidence="4" type="ORF">C8N46_10515</name>
</gene>
<keyword evidence="5" id="KW-1185">Reference proteome</keyword>
<feature type="domain" description="Amidohydrolase-related" evidence="2">
    <location>
        <begin position="256"/>
        <end position="631"/>
    </location>
</feature>
<evidence type="ECO:0000313" key="4">
    <source>
        <dbReference type="EMBL" id="PTX60861.1"/>
    </source>
</evidence>
<sequence length="750" mass="86112">MIKKLTFILLFCVSFSNAQSHWTYFLRQESIEKHADKKFVLSAQVKAEKLSNDGAAMLYVRISNKDRKEVFLDNMRNRPIKKNEWNSYQIEGTLDSDASSITFGGMVRGKGIFYFDDFELKVQEADNSWTTIPLKNASFEQKGFGKMIRFWVKDAKNKDYEHHFSEDTSDSSIGKFSLVFKSVFDTEEVNNSFKSKKLNANNEAILIENISVVDVVSGKEKIQSVLIRNQKIVEINKKIDVEDADILKIDGSGKWLLPGLIDGHIHLFQSGSLYTRPDAFDLRKYHPYEEEREWLRENAPDLLKRYLQNGITTVIDVGGPMYNYKIRDFHNDQTQFPNLYLTGPLISTYQPEEFNIEDSPIIKANSPEEAIQQVRNQLPFKPDFIKIWYINNGDPELNYKIVKATIEESHKHNLKVAVHATDLKTAKNALKANADILVHSVRESIDDKFLQAIKKSNVCYIPTLMVSNQYAEAYSQEISFTDEELRFTNPFPVKSFQDYKHLKNDTLFSKYKKSGLNYKNYLKKIDVIEAENLALLQKHNINIATGTDAGNIGTLHATSYQKEVKLMQKAGLSNLEVIQASTINAAKILDKQNEIGSIEVSKLADLIILEANPLQDLKALQEITHVIKAGSIYKREDILKESPENIVQKQVNAYNLKNLAMFLESFSDDVEIYTFPNTLEIKGKEELKAKYATFFEKYPKLHCEILNRTIKSNTIIDHERVTYTEGDYGETIAIYKIENGKIAKVYFIRD</sequence>
<dbReference type="OrthoDB" id="9797498at2"/>
<reference evidence="4 5" key="1">
    <citation type="submission" date="2018-04" db="EMBL/GenBank/DDBJ databases">
        <title>Genomic Encyclopedia of Archaeal and Bacterial Type Strains, Phase II (KMG-II): from individual species to whole genera.</title>
        <authorList>
            <person name="Goeker M."/>
        </authorList>
    </citation>
    <scope>NUCLEOTIDE SEQUENCE [LARGE SCALE GENOMIC DNA]</scope>
    <source>
        <strain evidence="4 5">DSM 25731</strain>
    </source>
</reference>
<dbReference type="AlphaFoldDB" id="A0A2T6BXQ3"/>
<dbReference type="Gene3D" id="2.30.40.10">
    <property type="entry name" value="Urease, subunit C, domain 1"/>
    <property type="match status" value="1"/>
</dbReference>
<dbReference type="InterPro" id="IPR006680">
    <property type="entry name" value="Amidohydro-rel"/>
</dbReference>
<feature type="chain" id="PRO_5015532348" evidence="1">
    <location>
        <begin position="19"/>
        <end position="750"/>
    </location>
</feature>
<feature type="signal peptide" evidence="1">
    <location>
        <begin position="1"/>
        <end position="18"/>
    </location>
</feature>
<keyword evidence="4" id="KW-0378">Hydrolase</keyword>
<dbReference type="Gene3D" id="3.20.20.140">
    <property type="entry name" value="Metal-dependent hydrolases"/>
    <property type="match status" value="1"/>
</dbReference>
<evidence type="ECO:0000313" key="5">
    <source>
        <dbReference type="Proteomes" id="UP000244090"/>
    </source>
</evidence>
<dbReference type="Pfam" id="PF01979">
    <property type="entry name" value="Amidohydro_1"/>
    <property type="match status" value="1"/>
</dbReference>
<name>A0A2T6BXQ3_9FLAO</name>
<dbReference type="SUPFAM" id="SSF51338">
    <property type="entry name" value="Composite domain of metallo-dependent hydrolases"/>
    <property type="match status" value="1"/>
</dbReference>
<proteinExistence type="predicted"/>